<keyword evidence="2" id="KW-0238">DNA-binding</keyword>
<evidence type="ECO:0000313" key="6">
    <source>
        <dbReference type="EMBL" id="MDM7891346.1"/>
    </source>
</evidence>
<evidence type="ECO:0000259" key="5">
    <source>
        <dbReference type="PROSITE" id="PS50995"/>
    </source>
</evidence>
<dbReference type="PANTHER" id="PTHR33164:SF99">
    <property type="entry name" value="MARR FAMILY REGULATORY PROTEIN"/>
    <property type="match status" value="1"/>
</dbReference>
<dbReference type="InterPro" id="IPR039422">
    <property type="entry name" value="MarR/SlyA-like"/>
</dbReference>
<dbReference type="PRINTS" id="PR00598">
    <property type="entry name" value="HTHMARR"/>
</dbReference>
<dbReference type="InterPro" id="IPR036388">
    <property type="entry name" value="WH-like_DNA-bd_sf"/>
</dbReference>
<keyword evidence="3" id="KW-0804">Transcription</keyword>
<dbReference type="Gene3D" id="1.10.10.10">
    <property type="entry name" value="Winged helix-like DNA-binding domain superfamily/Winged helix DNA-binding domain"/>
    <property type="match status" value="1"/>
</dbReference>
<dbReference type="PROSITE" id="PS50995">
    <property type="entry name" value="HTH_MARR_2"/>
    <property type="match status" value="1"/>
</dbReference>
<reference evidence="6 7" key="1">
    <citation type="submission" date="2023-06" db="EMBL/GenBank/DDBJ databases">
        <authorList>
            <person name="Feng G."/>
            <person name="Li J."/>
            <person name="Zhu H."/>
        </authorList>
    </citation>
    <scope>NUCLEOTIDE SEQUENCE [LARGE SCALE GENOMIC DNA]</scope>
    <source>
        <strain evidence="6 7">RHCKG28</strain>
    </source>
</reference>
<evidence type="ECO:0000256" key="2">
    <source>
        <dbReference type="ARBA" id="ARBA00023125"/>
    </source>
</evidence>
<keyword evidence="1" id="KW-0805">Transcription regulation</keyword>
<comment type="caution">
    <text evidence="6">The sequence shown here is derived from an EMBL/GenBank/DDBJ whole genome shotgun (WGS) entry which is preliminary data.</text>
</comment>
<dbReference type="SMART" id="SM00347">
    <property type="entry name" value="HTH_MARR"/>
    <property type="match status" value="1"/>
</dbReference>
<dbReference type="RefSeq" id="WP_289473117.1">
    <property type="nucleotide sequence ID" value="NZ_JAUCMN010000003.1"/>
</dbReference>
<keyword evidence="7" id="KW-1185">Reference proteome</keyword>
<dbReference type="PANTHER" id="PTHR33164">
    <property type="entry name" value="TRANSCRIPTIONAL REGULATOR, MARR FAMILY"/>
    <property type="match status" value="1"/>
</dbReference>
<accession>A0ABT7TPA7</accession>
<dbReference type="SUPFAM" id="SSF46785">
    <property type="entry name" value="Winged helix' DNA-binding domain"/>
    <property type="match status" value="1"/>
</dbReference>
<evidence type="ECO:0000256" key="1">
    <source>
        <dbReference type="ARBA" id="ARBA00023015"/>
    </source>
</evidence>
<organism evidence="6 7">
    <name type="scientific">Curtobacterium caseinilyticum</name>
    <dbReference type="NCBI Taxonomy" id="3055137"/>
    <lineage>
        <taxon>Bacteria</taxon>
        <taxon>Bacillati</taxon>
        <taxon>Actinomycetota</taxon>
        <taxon>Actinomycetes</taxon>
        <taxon>Micrococcales</taxon>
        <taxon>Microbacteriaceae</taxon>
        <taxon>Curtobacterium</taxon>
    </lineage>
</organism>
<dbReference type="InterPro" id="IPR036390">
    <property type="entry name" value="WH_DNA-bd_sf"/>
</dbReference>
<feature type="region of interest" description="Disordered" evidence="4">
    <location>
        <begin position="1"/>
        <end position="29"/>
    </location>
</feature>
<dbReference type="InterPro" id="IPR000835">
    <property type="entry name" value="HTH_MarR-typ"/>
</dbReference>
<dbReference type="InterPro" id="IPR023187">
    <property type="entry name" value="Tscrpt_reg_MarR-type_CS"/>
</dbReference>
<gene>
    <name evidence="6" type="ORF">QUG93_06595</name>
</gene>
<evidence type="ECO:0000256" key="4">
    <source>
        <dbReference type="SAM" id="MobiDB-lite"/>
    </source>
</evidence>
<protein>
    <submittedName>
        <fullName evidence="6">MarR family transcriptional regulator</fullName>
    </submittedName>
</protein>
<name>A0ABT7TPA7_9MICO</name>
<feature type="domain" description="HTH marR-type" evidence="5">
    <location>
        <begin position="42"/>
        <end position="184"/>
    </location>
</feature>
<dbReference type="EMBL" id="JAUCMN010000003">
    <property type="protein sequence ID" value="MDM7891346.1"/>
    <property type="molecule type" value="Genomic_DNA"/>
</dbReference>
<dbReference type="Proteomes" id="UP001236404">
    <property type="component" value="Unassembled WGS sequence"/>
</dbReference>
<evidence type="ECO:0000313" key="7">
    <source>
        <dbReference type="Proteomes" id="UP001236404"/>
    </source>
</evidence>
<dbReference type="Pfam" id="PF12802">
    <property type="entry name" value="MarR_2"/>
    <property type="match status" value="1"/>
</dbReference>
<dbReference type="PROSITE" id="PS01117">
    <property type="entry name" value="HTH_MARR_1"/>
    <property type="match status" value="1"/>
</dbReference>
<sequence length="189" mass="19800">MTDTSPALPPLTVTTGLPPAPVSPDVEMDDLPTAPLAGVRADDAGLARMIEAFRLLQVRHARVLAHESAAHGLGVTDTRFLVHLAATEGHATTPKQAGDTLELSTGAMTSLLDRLERHGHLERRPNPGDRRSILVHLTPSGAAVARAVSAAYADAFSEAVPAAERNGVAVALEDIGAALDRRHRAATAR</sequence>
<proteinExistence type="predicted"/>
<evidence type="ECO:0000256" key="3">
    <source>
        <dbReference type="ARBA" id="ARBA00023163"/>
    </source>
</evidence>